<dbReference type="Proteomes" id="UP000738349">
    <property type="component" value="Unassembled WGS sequence"/>
</dbReference>
<comment type="caution">
    <text evidence="3">The sequence shown here is derived from an EMBL/GenBank/DDBJ whole genome shotgun (WGS) entry which is preliminary data.</text>
</comment>
<reference evidence="3" key="1">
    <citation type="journal article" date="2021" name="Nat. Commun.">
        <title>Genetic determinants of endophytism in the Arabidopsis root mycobiome.</title>
        <authorList>
            <person name="Mesny F."/>
            <person name="Miyauchi S."/>
            <person name="Thiergart T."/>
            <person name="Pickel B."/>
            <person name="Atanasova L."/>
            <person name="Karlsson M."/>
            <person name="Huettel B."/>
            <person name="Barry K.W."/>
            <person name="Haridas S."/>
            <person name="Chen C."/>
            <person name="Bauer D."/>
            <person name="Andreopoulos W."/>
            <person name="Pangilinan J."/>
            <person name="LaButti K."/>
            <person name="Riley R."/>
            <person name="Lipzen A."/>
            <person name="Clum A."/>
            <person name="Drula E."/>
            <person name="Henrissat B."/>
            <person name="Kohler A."/>
            <person name="Grigoriev I.V."/>
            <person name="Martin F.M."/>
            <person name="Hacquard S."/>
        </authorList>
    </citation>
    <scope>NUCLEOTIDE SEQUENCE</scope>
    <source>
        <strain evidence="3">MPI-CAGE-AT-0147</strain>
    </source>
</reference>
<dbReference type="PANTHER" id="PTHR33112">
    <property type="entry name" value="DOMAIN PROTEIN, PUTATIVE-RELATED"/>
    <property type="match status" value="1"/>
</dbReference>
<dbReference type="EMBL" id="JAGMUV010000026">
    <property type="protein sequence ID" value="KAH7119189.1"/>
    <property type="molecule type" value="Genomic_DNA"/>
</dbReference>
<dbReference type="PANTHER" id="PTHR33112:SF12">
    <property type="entry name" value="HETEROKARYON INCOMPATIBILITY DOMAIN-CONTAINING PROTEIN"/>
    <property type="match status" value="1"/>
</dbReference>
<feature type="region of interest" description="Disordered" evidence="1">
    <location>
        <begin position="1"/>
        <end position="52"/>
    </location>
</feature>
<protein>
    <submittedName>
        <fullName evidence="3">Heterokaryon incompatibility protein-domain-containing protein</fullName>
    </submittedName>
</protein>
<dbReference type="InterPro" id="IPR010730">
    <property type="entry name" value="HET"/>
</dbReference>
<dbReference type="Pfam" id="PF06985">
    <property type="entry name" value="HET"/>
    <property type="match status" value="1"/>
</dbReference>
<proteinExistence type="predicted"/>
<evidence type="ECO:0000256" key="1">
    <source>
        <dbReference type="SAM" id="MobiDB-lite"/>
    </source>
</evidence>
<evidence type="ECO:0000313" key="3">
    <source>
        <dbReference type="EMBL" id="KAH7119189.1"/>
    </source>
</evidence>
<accession>A0A9P9DHU7</accession>
<evidence type="ECO:0000313" key="4">
    <source>
        <dbReference type="Proteomes" id="UP000738349"/>
    </source>
</evidence>
<organism evidence="3 4">
    <name type="scientific">Dactylonectria macrodidyma</name>
    <dbReference type="NCBI Taxonomy" id="307937"/>
    <lineage>
        <taxon>Eukaryota</taxon>
        <taxon>Fungi</taxon>
        <taxon>Dikarya</taxon>
        <taxon>Ascomycota</taxon>
        <taxon>Pezizomycotina</taxon>
        <taxon>Sordariomycetes</taxon>
        <taxon>Hypocreomycetidae</taxon>
        <taxon>Hypocreales</taxon>
        <taxon>Nectriaceae</taxon>
        <taxon>Dactylonectria</taxon>
    </lineage>
</organism>
<gene>
    <name evidence="3" type="ORF">EDB81DRAFT_814892</name>
</gene>
<dbReference type="AlphaFoldDB" id="A0A9P9DHU7"/>
<feature type="domain" description="Heterokaryon incompatibility" evidence="2">
    <location>
        <begin position="280"/>
        <end position="424"/>
    </location>
</feature>
<name>A0A9P9DHU7_9HYPO</name>
<dbReference type="OrthoDB" id="2975793at2759"/>
<keyword evidence="4" id="KW-1185">Reference proteome</keyword>
<sequence>MKRKPQASELPRPRPLVPLQGTRTRTKPGNIDDSLLPAPKRTKPNSDVSSTPEELAARKLCKVCGRINWPSHLAKFQRDGKAVAQRWLDLLNRHSHHTKPNWHPKELDDAPGDYSLDDVHNELRLGDLRHVIKAKDSCTLCNLIYRAANHPLSGAKHSVHAEIEKYPDIEPLSCIVHNPFLNLTGSVLSVFLNEPRLDSSIHFSLLGDRWMCDRRSNPRNTTTKFDIDLVTRWWKDCKQHHTRSCKVKAYPGNVSRATIPLRVVNVLTNRVVETPPGSAFVALSYVWGQSSQFRLRKSNFVGQDRFASLDGKDVPQTIADAMSLVKSLGLAYLWVDALCILEDDPDDLEANIRAMHRVYQAADLTIVAAAGSNADSGLLGLRPGTRKIESITGTVEGIDLVLNQVAEYTPSRYVWGTRGWTYQEWLFSRRMLLITEQGLLWDCLGCMRTEDQEYQPEGVYNPDENQQTRSLRRVLAGTQNQRDPFMSIYVDLMNQYTQRHLTHEQDVLNAFSATLEHLSAHNKTRFCWGLPINCFIVALLWNIPATHPSSIAPTERRTALWKNARKFPSWSWAGWRGEAKYIFFDARDAECQTLVAWPWEPAYNLGGNDADDVWETGVLTIEALYADIRYADCPEILRDGFAEGSSRLRAIHGVDLCHLMPRSSTAVGRLGMIRIGLTAGDTMIENIFCQSYILVVIECVDIDPKPLWEKRGIVTCSEDCWSRLQKSYDFSQQIIRLG</sequence>
<evidence type="ECO:0000259" key="2">
    <source>
        <dbReference type="Pfam" id="PF06985"/>
    </source>
</evidence>